<comment type="caution">
    <text evidence="1">The sequence shown here is derived from an EMBL/GenBank/DDBJ whole genome shotgun (WGS) entry which is preliminary data.</text>
</comment>
<dbReference type="RefSeq" id="WP_258776640.1">
    <property type="nucleotide sequence ID" value="NZ_JANUGP010000002.1"/>
</dbReference>
<dbReference type="EMBL" id="JANUGP010000002">
    <property type="protein sequence ID" value="MCS0600324.1"/>
    <property type="molecule type" value="Genomic_DNA"/>
</dbReference>
<reference evidence="1 2" key="1">
    <citation type="submission" date="2022-08" db="EMBL/GenBank/DDBJ databases">
        <authorList>
            <person name="Somphong A."/>
            <person name="Phongsopitanun W."/>
        </authorList>
    </citation>
    <scope>NUCLEOTIDE SEQUENCE [LARGE SCALE GENOMIC DNA]</scope>
    <source>
        <strain evidence="1 2">LP11</strain>
    </source>
</reference>
<evidence type="ECO:0000313" key="2">
    <source>
        <dbReference type="Proteomes" id="UP001205612"/>
    </source>
</evidence>
<protein>
    <submittedName>
        <fullName evidence="1">Uncharacterized protein</fullName>
    </submittedName>
</protein>
<evidence type="ECO:0000313" key="1">
    <source>
        <dbReference type="EMBL" id="MCS0600324.1"/>
    </source>
</evidence>
<proteinExistence type="predicted"/>
<sequence length="127" mass="13651">MTNNIAVADATFAQVNLLARAWGVSPGQAVTRLVEHFQLPDAARITEPRGERVAVHAIYNSERFEGEYDPVTQALSVTSGKAAGNYRTPSGAASAVLQAANPDVKPNRNGWGFWTVSETGKLLQSLR</sequence>
<accession>A0ABT2AVQ1</accession>
<name>A0ABT2AVQ1_9ACTN</name>
<gene>
    <name evidence="1" type="ORF">NX794_03630</name>
</gene>
<keyword evidence="2" id="KW-1185">Reference proteome</keyword>
<dbReference type="Proteomes" id="UP001205612">
    <property type="component" value="Unassembled WGS sequence"/>
</dbReference>
<organism evidence="1 2">
    <name type="scientific">Streptomyces pyxinicus</name>
    <dbReference type="NCBI Taxonomy" id="2970331"/>
    <lineage>
        <taxon>Bacteria</taxon>
        <taxon>Bacillati</taxon>
        <taxon>Actinomycetota</taxon>
        <taxon>Actinomycetes</taxon>
        <taxon>Kitasatosporales</taxon>
        <taxon>Streptomycetaceae</taxon>
        <taxon>Streptomyces</taxon>
    </lineage>
</organism>